<feature type="domain" description="AB hydrolase-1" evidence="1">
    <location>
        <begin position="62"/>
        <end position="301"/>
    </location>
</feature>
<evidence type="ECO:0000313" key="3">
    <source>
        <dbReference type="Proteomes" id="UP000198902"/>
    </source>
</evidence>
<name>A0A0D6JSV0_9EURY</name>
<reference evidence="3" key="1">
    <citation type="submission" date="2015-03" db="EMBL/GenBank/DDBJ databases">
        <authorList>
            <person name="Urmite Genomes"/>
        </authorList>
    </citation>
    <scope>NUCLEOTIDE SEQUENCE [LARGE SCALE GENOMIC DNA]</scope>
    <source>
        <strain evidence="3">Arc-Hr</strain>
    </source>
</reference>
<dbReference type="Gene3D" id="3.40.50.1820">
    <property type="entry name" value="alpha/beta hydrolase"/>
    <property type="match status" value="1"/>
</dbReference>
<dbReference type="GO" id="GO:0016787">
    <property type="term" value="F:hydrolase activity"/>
    <property type="evidence" value="ECO:0007669"/>
    <property type="project" value="UniProtKB-KW"/>
</dbReference>
<protein>
    <submittedName>
        <fullName evidence="2">4,5:9,10-diseco-3-hydroxy-5,9, 17-trioxoandrosta-1(10),2-diene-4-oate hydrolase</fullName>
    </submittedName>
</protein>
<dbReference type="PANTHER" id="PTHR46438:SF2">
    <property type="entry name" value="ALPHA_BETA-HYDROLASES SUPERFAMILY PROTEIN"/>
    <property type="match status" value="1"/>
</dbReference>
<gene>
    <name evidence="2" type="primary">hsaD</name>
    <name evidence="2" type="ORF">BN996_02168</name>
</gene>
<accession>A0A0D6JSV0</accession>
<dbReference type="OrthoDB" id="194600at2157"/>
<dbReference type="EMBL" id="CSTE01000002">
    <property type="protein sequence ID" value="CQR50685.1"/>
    <property type="molecule type" value="Genomic_DNA"/>
</dbReference>
<dbReference type="SUPFAM" id="SSF53474">
    <property type="entry name" value="alpha/beta-Hydrolases"/>
    <property type="match status" value="1"/>
</dbReference>
<dbReference type="PANTHER" id="PTHR46438">
    <property type="entry name" value="ALPHA/BETA-HYDROLASES SUPERFAMILY PROTEIN"/>
    <property type="match status" value="1"/>
</dbReference>
<dbReference type="RefSeq" id="WP_089778873.1">
    <property type="nucleotide sequence ID" value="NZ_CABLRR010000002.1"/>
</dbReference>
<organism evidence="2 3">
    <name type="scientific">Haloferax massiliensis</name>
    <dbReference type="NCBI Taxonomy" id="1476858"/>
    <lineage>
        <taxon>Archaea</taxon>
        <taxon>Methanobacteriati</taxon>
        <taxon>Methanobacteriota</taxon>
        <taxon>Stenosarchaea group</taxon>
        <taxon>Halobacteria</taxon>
        <taxon>Halobacteriales</taxon>
        <taxon>Haloferacaceae</taxon>
        <taxon>Haloferax</taxon>
    </lineage>
</organism>
<dbReference type="PRINTS" id="PR00111">
    <property type="entry name" value="ABHYDROLASE"/>
</dbReference>
<dbReference type="Proteomes" id="UP000198902">
    <property type="component" value="Unassembled WGS sequence"/>
</dbReference>
<keyword evidence="3" id="KW-1185">Reference proteome</keyword>
<dbReference type="InterPro" id="IPR000073">
    <property type="entry name" value="AB_hydrolase_1"/>
</dbReference>
<sequence>MKLRRAIGLAAAGVGLTAATNAALSKRVGPLEPPLSGNHGTYRWRGMDVSYVEAGNEDDPTLVLLHGINAAGSAGEFREVFSDLAEDYHVVAPDLPGFGLSDRPALYYSPALYEDFVGDFLAEYDDPAVLASSLTAAYAVAAAARDDVSVSRFVLVCPTSRGGPDPKEWLRELVRAPVVGEALFNVVASRPSIRYFNADHGYYDPEKAGEEWQEYEWRTAHQEGARFAPASFISGYLNTDIDLAEALSSLDVPTTLVWGRESDITPLKRGRDLADAADCRLVVFDDAMLLPHVEFPNAFVDTVRNALD</sequence>
<keyword evidence="2" id="KW-0378">Hydrolase</keyword>
<evidence type="ECO:0000259" key="1">
    <source>
        <dbReference type="Pfam" id="PF12697"/>
    </source>
</evidence>
<evidence type="ECO:0000313" key="2">
    <source>
        <dbReference type="EMBL" id="CQR50685.1"/>
    </source>
</evidence>
<dbReference type="AlphaFoldDB" id="A0A0D6JSV0"/>
<dbReference type="InterPro" id="IPR029058">
    <property type="entry name" value="AB_hydrolase_fold"/>
</dbReference>
<proteinExistence type="predicted"/>
<dbReference type="Pfam" id="PF12697">
    <property type="entry name" value="Abhydrolase_6"/>
    <property type="match status" value="1"/>
</dbReference>